<dbReference type="AlphaFoldDB" id="A0AAV7XCJ0"/>
<protein>
    <recommendedName>
        <fullName evidence="3">Peptidase S1 domain-containing protein</fullName>
    </recommendedName>
</protein>
<proteinExistence type="predicted"/>
<reference evidence="1" key="1">
    <citation type="submission" date="2022-12" db="EMBL/GenBank/DDBJ databases">
        <title>Chromosome-level genome assembly of the bean flower thrips Megalurothrips usitatus.</title>
        <authorList>
            <person name="Ma L."/>
            <person name="Liu Q."/>
            <person name="Li H."/>
            <person name="Cai W."/>
        </authorList>
    </citation>
    <scope>NUCLEOTIDE SEQUENCE</scope>
    <source>
        <strain evidence="1">Cailab_2022a</strain>
    </source>
</reference>
<organism evidence="1 2">
    <name type="scientific">Megalurothrips usitatus</name>
    <name type="common">bean blossom thrips</name>
    <dbReference type="NCBI Taxonomy" id="439358"/>
    <lineage>
        <taxon>Eukaryota</taxon>
        <taxon>Metazoa</taxon>
        <taxon>Ecdysozoa</taxon>
        <taxon>Arthropoda</taxon>
        <taxon>Hexapoda</taxon>
        <taxon>Insecta</taxon>
        <taxon>Pterygota</taxon>
        <taxon>Neoptera</taxon>
        <taxon>Paraneoptera</taxon>
        <taxon>Thysanoptera</taxon>
        <taxon>Terebrantia</taxon>
        <taxon>Thripoidea</taxon>
        <taxon>Thripidae</taxon>
        <taxon>Megalurothrips</taxon>
    </lineage>
</organism>
<dbReference type="Gene3D" id="2.40.10.10">
    <property type="entry name" value="Trypsin-like serine proteases"/>
    <property type="match status" value="1"/>
</dbReference>
<dbReference type="InterPro" id="IPR009003">
    <property type="entry name" value="Peptidase_S1_PA"/>
</dbReference>
<dbReference type="InterPro" id="IPR043504">
    <property type="entry name" value="Peptidase_S1_PA_chymotrypsin"/>
</dbReference>
<dbReference type="Proteomes" id="UP001075354">
    <property type="component" value="Chromosome 10"/>
</dbReference>
<accession>A0AAV7XCJ0</accession>
<gene>
    <name evidence="1" type="ORF">ONE63_001544</name>
</gene>
<evidence type="ECO:0000313" key="2">
    <source>
        <dbReference type="Proteomes" id="UP001075354"/>
    </source>
</evidence>
<keyword evidence="2" id="KW-1185">Reference proteome</keyword>
<dbReference type="SUPFAM" id="SSF50494">
    <property type="entry name" value="Trypsin-like serine proteases"/>
    <property type="match status" value="1"/>
</dbReference>
<evidence type="ECO:0008006" key="3">
    <source>
        <dbReference type="Google" id="ProtNLM"/>
    </source>
</evidence>
<dbReference type="EMBL" id="JAPTSV010000010">
    <property type="protein sequence ID" value="KAJ1523710.1"/>
    <property type="molecule type" value="Genomic_DNA"/>
</dbReference>
<name>A0AAV7XCJ0_9NEOP</name>
<sequence length="83" mass="8835">MDCQAKQADPTTPLPWTKMCAAAADGSPRDAGDAAVYLESDNVYTLAGVVSGQTQGFGDKPTILARVGQYLDWIQDNSDVKID</sequence>
<comment type="caution">
    <text evidence="1">The sequence shown here is derived from an EMBL/GenBank/DDBJ whole genome shotgun (WGS) entry which is preliminary data.</text>
</comment>
<evidence type="ECO:0000313" key="1">
    <source>
        <dbReference type="EMBL" id="KAJ1523710.1"/>
    </source>
</evidence>